<evidence type="ECO:0000256" key="5">
    <source>
        <dbReference type="ARBA" id="ARBA00022679"/>
    </source>
</evidence>
<name>A0ABU5TTG5_9CYAN</name>
<evidence type="ECO:0000256" key="10">
    <source>
        <dbReference type="ARBA" id="ARBA00023136"/>
    </source>
</evidence>
<evidence type="ECO:0000259" key="12">
    <source>
        <dbReference type="PROSITE" id="PS50109"/>
    </source>
</evidence>
<keyword evidence="9" id="KW-0902">Two-component regulatory system</keyword>
<feature type="transmembrane region" description="Helical" evidence="11">
    <location>
        <begin position="201"/>
        <end position="219"/>
    </location>
</feature>
<dbReference type="SMART" id="SM00304">
    <property type="entry name" value="HAMP"/>
    <property type="match status" value="1"/>
</dbReference>
<dbReference type="SMART" id="SM00388">
    <property type="entry name" value="HisKA"/>
    <property type="match status" value="1"/>
</dbReference>
<dbReference type="EC" id="2.7.13.3" evidence="3"/>
<organism evidence="14 15">
    <name type="scientific">Limnoraphis robusta CCNP1315</name>
    <dbReference type="NCBI Taxonomy" id="3110306"/>
    <lineage>
        <taxon>Bacteria</taxon>
        <taxon>Bacillati</taxon>
        <taxon>Cyanobacteriota</taxon>
        <taxon>Cyanophyceae</taxon>
        <taxon>Oscillatoriophycideae</taxon>
        <taxon>Oscillatoriales</taxon>
        <taxon>Sirenicapillariaceae</taxon>
        <taxon>Limnoraphis</taxon>
    </lineage>
</organism>
<dbReference type="InterPro" id="IPR003661">
    <property type="entry name" value="HisK_dim/P_dom"/>
</dbReference>
<comment type="caution">
    <text evidence="14">The sequence shown here is derived from an EMBL/GenBank/DDBJ whole genome shotgun (WGS) entry which is preliminary data.</text>
</comment>
<dbReference type="SUPFAM" id="SSF47384">
    <property type="entry name" value="Homodimeric domain of signal transducing histidine kinase"/>
    <property type="match status" value="1"/>
</dbReference>
<dbReference type="CDD" id="cd06225">
    <property type="entry name" value="HAMP"/>
    <property type="match status" value="1"/>
</dbReference>
<dbReference type="InterPro" id="IPR036890">
    <property type="entry name" value="HATPase_C_sf"/>
</dbReference>
<dbReference type="PROSITE" id="PS50109">
    <property type="entry name" value="HIS_KIN"/>
    <property type="match status" value="1"/>
</dbReference>
<evidence type="ECO:0000256" key="7">
    <source>
        <dbReference type="ARBA" id="ARBA00022777"/>
    </source>
</evidence>
<dbReference type="GO" id="GO:0016301">
    <property type="term" value="F:kinase activity"/>
    <property type="evidence" value="ECO:0007669"/>
    <property type="project" value="UniProtKB-KW"/>
</dbReference>
<dbReference type="InterPro" id="IPR036097">
    <property type="entry name" value="HisK_dim/P_sf"/>
</dbReference>
<dbReference type="InterPro" id="IPR003660">
    <property type="entry name" value="HAMP_dom"/>
</dbReference>
<comment type="subcellular location">
    <subcellularLocation>
        <location evidence="2">Membrane</location>
    </subcellularLocation>
</comment>
<evidence type="ECO:0000256" key="3">
    <source>
        <dbReference type="ARBA" id="ARBA00012438"/>
    </source>
</evidence>
<keyword evidence="5" id="KW-0808">Transferase</keyword>
<evidence type="ECO:0000259" key="13">
    <source>
        <dbReference type="PROSITE" id="PS50885"/>
    </source>
</evidence>
<keyword evidence="8 11" id="KW-1133">Transmembrane helix</keyword>
<dbReference type="SUPFAM" id="SSF55874">
    <property type="entry name" value="ATPase domain of HSP90 chaperone/DNA topoisomerase II/histidine kinase"/>
    <property type="match status" value="1"/>
</dbReference>
<dbReference type="SMART" id="SM00387">
    <property type="entry name" value="HATPase_c"/>
    <property type="match status" value="1"/>
</dbReference>
<dbReference type="Pfam" id="PF02518">
    <property type="entry name" value="HATPase_c"/>
    <property type="match status" value="1"/>
</dbReference>
<keyword evidence="4" id="KW-0597">Phosphoprotein</keyword>
<evidence type="ECO:0000256" key="11">
    <source>
        <dbReference type="SAM" id="Phobius"/>
    </source>
</evidence>
<keyword evidence="10 11" id="KW-0472">Membrane</keyword>
<dbReference type="CDD" id="cd00082">
    <property type="entry name" value="HisKA"/>
    <property type="match status" value="1"/>
</dbReference>
<dbReference type="EMBL" id="JAYGHT010000007">
    <property type="protein sequence ID" value="MEA5518195.1"/>
    <property type="molecule type" value="Genomic_DNA"/>
</dbReference>
<dbReference type="InterPro" id="IPR004358">
    <property type="entry name" value="Sig_transdc_His_kin-like_C"/>
</dbReference>
<dbReference type="SUPFAM" id="SSF158472">
    <property type="entry name" value="HAMP domain-like"/>
    <property type="match status" value="1"/>
</dbReference>
<dbReference type="InterPro" id="IPR003594">
    <property type="entry name" value="HATPase_dom"/>
</dbReference>
<evidence type="ECO:0000256" key="4">
    <source>
        <dbReference type="ARBA" id="ARBA00022553"/>
    </source>
</evidence>
<dbReference type="RefSeq" id="WP_323271923.1">
    <property type="nucleotide sequence ID" value="NZ_JAYGHT010000007.1"/>
</dbReference>
<dbReference type="CDD" id="cd00075">
    <property type="entry name" value="HATPase"/>
    <property type="match status" value="1"/>
</dbReference>
<gene>
    <name evidence="14" type="ORF">VB854_04435</name>
</gene>
<dbReference type="PANTHER" id="PTHR45436">
    <property type="entry name" value="SENSOR HISTIDINE KINASE YKOH"/>
    <property type="match status" value="1"/>
</dbReference>
<dbReference type="Pfam" id="PF00512">
    <property type="entry name" value="HisKA"/>
    <property type="match status" value="1"/>
</dbReference>
<evidence type="ECO:0000256" key="2">
    <source>
        <dbReference type="ARBA" id="ARBA00004370"/>
    </source>
</evidence>
<reference evidence="14 15" key="1">
    <citation type="submission" date="2023-12" db="EMBL/GenBank/DDBJ databases">
        <title>Baltic Sea Cyanobacteria.</title>
        <authorList>
            <person name="Delbaje E."/>
            <person name="Fewer D.P."/>
            <person name="Shishido T.K."/>
        </authorList>
    </citation>
    <scope>NUCLEOTIDE SEQUENCE [LARGE SCALE GENOMIC DNA]</scope>
    <source>
        <strain evidence="14 15">CCNP 1315</strain>
    </source>
</reference>
<dbReference type="Gene3D" id="6.10.340.10">
    <property type="match status" value="1"/>
</dbReference>
<protein>
    <recommendedName>
        <fullName evidence="3">histidine kinase</fullName>
        <ecNumber evidence="3">2.7.13.3</ecNumber>
    </recommendedName>
</protein>
<evidence type="ECO:0000256" key="1">
    <source>
        <dbReference type="ARBA" id="ARBA00000085"/>
    </source>
</evidence>
<feature type="domain" description="HAMP" evidence="13">
    <location>
        <begin position="221"/>
        <end position="273"/>
    </location>
</feature>
<dbReference type="Gene3D" id="1.10.287.130">
    <property type="match status" value="1"/>
</dbReference>
<dbReference type="PRINTS" id="PR00344">
    <property type="entry name" value="BCTRLSENSOR"/>
</dbReference>
<dbReference type="InterPro" id="IPR005467">
    <property type="entry name" value="His_kinase_dom"/>
</dbReference>
<sequence>MKSLTIKRLTTKGVKANHFFQVRRIFWETRTYIFLWYLVVMVVFIGLSVPFFSILILRQVNARVEEELGEELKAFDTLIDEQKRTEEGLTHENLPKFLKYYLSVRLPEDDTFLITILDGEFLSSSPRALPNTVWESSELMNYFLQLDKSERNRYKTSDPDIGDIMYLTRPVIAEGQIRGLFVVLHTTAGEREEIVESETTVIKVLFIVLFFALILAWIASGKILAPLRSLSTTALAISESDLSQRISIKGTGEMAEVAMTFNTMMDRLEAAFTSQQALIKDASHELRTPITIIDCYLEQLQPDSQEQKKIVTLLKDELNRMNRLVNDLLLLAKAERPDFLNREIVEIGSLTEQLYNKATTLAKRNWCLEVKGTGRIIADPQRLTQAFLNLAHNATKYTSEDDLIVVGSTVSKGKFSLWVRDTGEGIDTAHQKKIFERFERDVNGHRSEGLGLGLAIVKAIASAHQGWVELKSQVGIGSTFTIVIPL</sequence>
<keyword evidence="6 11" id="KW-0812">Transmembrane</keyword>
<feature type="transmembrane region" description="Helical" evidence="11">
    <location>
        <begin position="34"/>
        <end position="57"/>
    </location>
</feature>
<proteinExistence type="predicted"/>
<dbReference type="PROSITE" id="PS50885">
    <property type="entry name" value="HAMP"/>
    <property type="match status" value="1"/>
</dbReference>
<accession>A0ABU5TTG5</accession>
<dbReference type="Pfam" id="PF00672">
    <property type="entry name" value="HAMP"/>
    <property type="match status" value="1"/>
</dbReference>
<keyword evidence="7 14" id="KW-0418">Kinase</keyword>
<dbReference type="PANTHER" id="PTHR45436:SF5">
    <property type="entry name" value="SENSOR HISTIDINE KINASE TRCS"/>
    <property type="match status" value="1"/>
</dbReference>
<dbReference type="Gene3D" id="3.30.565.10">
    <property type="entry name" value="Histidine kinase-like ATPase, C-terminal domain"/>
    <property type="match status" value="1"/>
</dbReference>
<feature type="domain" description="Histidine kinase" evidence="12">
    <location>
        <begin position="281"/>
        <end position="486"/>
    </location>
</feature>
<evidence type="ECO:0000313" key="14">
    <source>
        <dbReference type="EMBL" id="MEA5518195.1"/>
    </source>
</evidence>
<evidence type="ECO:0000256" key="6">
    <source>
        <dbReference type="ARBA" id="ARBA00022692"/>
    </source>
</evidence>
<dbReference type="InterPro" id="IPR050428">
    <property type="entry name" value="TCS_sensor_his_kinase"/>
</dbReference>
<dbReference type="Proteomes" id="UP001301728">
    <property type="component" value="Unassembled WGS sequence"/>
</dbReference>
<evidence type="ECO:0000256" key="9">
    <source>
        <dbReference type="ARBA" id="ARBA00023012"/>
    </source>
</evidence>
<evidence type="ECO:0000313" key="15">
    <source>
        <dbReference type="Proteomes" id="UP001301728"/>
    </source>
</evidence>
<comment type="catalytic activity">
    <reaction evidence="1">
        <text>ATP + protein L-histidine = ADP + protein N-phospho-L-histidine.</text>
        <dbReference type="EC" id="2.7.13.3"/>
    </reaction>
</comment>
<keyword evidence="15" id="KW-1185">Reference proteome</keyword>
<evidence type="ECO:0000256" key="8">
    <source>
        <dbReference type="ARBA" id="ARBA00022989"/>
    </source>
</evidence>